<gene>
    <name evidence="2" type="ORF">T265_00041</name>
</gene>
<reference evidence="2 3" key="1">
    <citation type="submission" date="2013-11" db="EMBL/GenBank/DDBJ databases">
        <title>Opisthorchis viverrini - life in the bile duct.</title>
        <authorList>
            <person name="Young N.D."/>
            <person name="Nagarajan N."/>
            <person name="Lin S.J."/>
            <person name="Korhonen P.K."/>
            <person name="Jex A.R."/>
            <person name="Hall R.S."/>
            <person name="Safavi-Hemami H."/>
            <person name="Kaewkong W."/>
            <person name="Bertrand D."/>
            <person name="Gao S."/>
            <person name="Seet Q."/>
            <person name="Wongkham S."/>
            <person name="Teh B.T."/>
            <person name="Wongkham C."/>
            <person name="Intapan P.M."/>
            <person name="Maleewong W."/>
            <person name="Yang X."/>
            <person name="Hu M."/>
            <person name="Wang Z."/>
            <person name="Hofmann A."/>
            <person name="Sternberg P.W."/>
            <person name="Tan P."/>
            <person name="Wang J."/>
            <person name="Gasser R.B."/>
        </authorList>
    </citation>
    <scope>NUCLEOTIDE SEQUENCE [LARGE SCALE GENOMIC DNA]</scope>
</reference>
<evidence type="ECO:0000256" key="1">
    <source>
        <dbReference type="SAM" id="MobiDB-lite"/>
    </source>
</evidence>
<dbReference type="AlphaFoldDB" id="A0A075AJY1"/>
<dbReference type="CTD" id="20314229"/>
<evidence type="ECO:0000313" key="2">
    <source>
        <dbReference type="EMBL" id="KER34174.1"/>
    </source>
</evidence>
<name>A0A075AJY1_OPIVI</name>
<keyword evidence="3" id="KW-1185">Reference proteome</keyword>
<dbReference type="EMBL" id="KL596619">
    <property type="protein sequence ID" value="KER34174.1"/>
    <property type="molecule type" value="Genomic_DNA"/>
</dbReference>
<evidence type="ECO:0000313" key="3">
    <source>
        <dbReference type="Proteomes" id="UP000054324"/>
    </source>
</evidence>
<dbReference type="GeneID" id="20314229"/>
<dbReference type="KEGG" id="ovi:T265_00041"/>
<feature type="compositionally biased region" description="Basic and acidic residues" evidence="1">
    <location>
        <begin position="21"/>
        <end position="53"/>
    </location>
</feature>
<accession>A0A075AJY1</accession>
<dbReference type="Proteomes" id="UP000054324">
    <property type="component" value="Unassembled WGS sequence"/>
</dbReference>
<feature type="region of interest" description="Disordered" evidence="1">
    <location>
        <begin position="1"/>
        <end position="53"/>
    </location>
</feature>
<dbReference type="RefSeq" id="XP_009161962.1">
    <property type="nucleotide sequence ID" value="XM_009163698.1"/>
</dbReference>
<protein>
    <submittedName>
        <fullName evidence="2">Uncharacterized protein</fullName>
    </submittedName>
</protein>
<sequence length="110" mass="12258">MCRGKARHVPFSEYKAPTLEAEQKKWNRNTTTDRSKDSTKGDKKTEVGEDLSHRAGSLEKLLKTCRKPRTTGSILLRDYQLGAGREFLSNLCSSGTPIGQVSTNMLIISE</sequence>
<proteinExistence type="predicted"/>
<organism evidence="2 3">
    <name type="scientific">Opisthorchis viverrini</name>
    <name type="common">Southeast Asian liver fluke</name>
    <dbReference type="NCBI Taxonomy" id="6198"/>
    <lineage>
        <taxon>Eukaryota</taxon>
        <taxon>Metazoa</taxon>
        <taxon>Spiralia</taxon>
        <taxon>Lophotrochozoa</taxon>
        <taxon>Platyhelminthes</taxon>
        <taxon>Trematoda</taxon>
        <taxon>Digenea</taxon>
        <taxon>Opisthorchiida</taxon>
        <taxon>Opisthorchiata</taxon>
        <taxon>Opisthorchiidae</taxon>
        <taxon>Opisthorchis</taxon>
    </lineage>
</organism>